<keyword evidence="2" id="KW-0732">Signal</keyword>
<feature type="domain" description="Inosine/uridine-preferring nucleoside hydrolase" evidence="3">
    <location>
        <begin position="25"/>
        <end position="323"/>
    </location>
</feature>
<evidence type="ECO:0000256" key="1">
    <source>
        <dbReference type="ARBA" id="ARBA00009176"/>
    </source>
</evidence>
<gene>
    <name evidence="4" type="ORF">TKK_013319</name>
</gene>
<feature type="signal peptide" evidence="2">
    <location>
        <begin position="1"/>
        <end position="22"/>
    </location>
</feature>
<evidence type="ECO:0000256" key="2">
    <source>
        <dbReference type="SAM" id="SignalP"/>
    </source>
</evidence>
<keyword evidence="5" id="KW-1185">Reference proteome</keyword>
<dbReference type="PANTHER" id="PTHR46190">
    <property type="entry name" value="SI:CH211-201H21.5-RELATED"/>
    <property type="match status" value="1"/>
</dbReference>
<evidence type="ECO:0000313" key="5">
    <source>
        <dbReference type="Proteomes" id="UP001627154"/>
    </source>
</evidence>
<evidence type="ECO:0000259" key="3">
    <source>
        <dbReference type="Pfam" id="PF01156"/>
    </source>
</evidence>
<organism evidence="4 5">
    <name type="scientific">Trichogramma kaykai</name>
    <dbReference type="NCBI Taxonomy" id="54128"/>
    <lineage>
        <taxon>Eukaryota</taxon>
        <taxon>Metazoa</taxon>
        <taxon>Ecdysozoa</taxon>
        <taxon>Arthropoda</taxon>
        <taxon>Hexapoda</taxon>
        <taxon>Insecta</taxon>
        <taxon>Pterygota</taxon>
        <taxon>Neoptera</taxon>
        <taxon>Endopterygota</taxon>
        <taxon>Hymenoptera</taxon>
        <taxon>Apocrita</taxon>
        <taxon>Proctotrupomorpha</taxon>
        <taxon>Chalcidoidea</taxon>
        <taxon>Trichogrammatidae</taxon>
        <taxon>Trichogramma</taxon>
    </lineage>
</organism>
<dbReference type="Pfam" id="PF01156">
    <property type="entry name" value="IU_nuc_hydro"/>
    <property type="match status" value="1"/>
</dbReference>
<dbReference type="PANTHER" id="PTHR46190:SF1">
    <property type="entry name" value="SI:CH211-201H21.5"/>
    <property type="match status" value="1"/>
</dbReference>
<evidence type="ECO:0000313" key="4">
    <source>
        <dbReference type="EMBL" id="KAL3391989.1"/>
    </source>
</evidence>
<accession>A0ABD2WGY7</accession>
<dbReference type="Gene3D" id="3.90.245.10">
    <property type="entry name" value="Ribonucleoside hydrolase-like"/>
    <property type="match status" value="1"/>
</dbReference>
<dbReference type="GO" id="GO:0016799">
    <property type="term" value="F:hydrolase activity, hydrolyzing N-glycosyl compounds"/>
    <property type="evidence" value="ECO:0007669"/>
    <property type="project" value="UniProtKB-ARBA"/>
</dbReference>
<dbReference type="InterPro" id="IPR001910">
    <property type="entry name" value="Inosine/uridine_hydrolase_dom"/>
</dbReference>
<protein>
    <recommendedName>
        <fullName evidence="3">Inosine/uridine-preferring nucleoside hydrolase domain-containing protein</fullName>
    </recommendedName>
</protein>
<dbReference type="InterPro" id="IPR036452">
    <property type="entry name" value="Ribo_hydro-like"/>
</dbReference>
<dbReference type="AlphaFoldDB" id="A0ABD2WGY7"/>
<feature type="chain" id="PRO_5044877825" description="Inosine/uridine-preferring nucleoside hydrolase domain-containing protein" evidence="2">
    <location>
        <begin position="23"/>
        <end position="333"/>
    </location>
</feature>
<dbReference type="EMBL" id="JBJJXI010000107">
    <property type="protein sequence ID" value="KAL3391989.1"/>
    <property type="molecule type" value="Genomic_DNA"/>
</dbReference>
<proteinExistence type="inferred from homology"/>
<dbReference type="Proteomes" id="UP001627154">
    <property type="component" value="Unassembled WGS sequence"/>
</dbReference>
<comment type="caution">
    <text evidence="4">The sequence shown here is derived from an EMBL/GenBank/DDBJ whole genome shotgun (WGS) entry which is preliminary data.</text>
</comment>
<reference evidence="4 5" key="1">
    <citation type="journal article" date="2024" name="bioRxiv">
        <title>A reference genome for Trichogramma kaykai: A tiny desert-dwelling parasitoid wasp with competing sex-ratio distorters.</title>
        <authorList>
            <person name="Culotta J."/>
            <person name="Lindsey A.R."/>
        </authorList>
    </citation>
    <scope>NUCLEOTIDE SEQUENCE [LARGE SCALE GENOMIC DNA]</scope>
    <source>
        <strain evidence="4 5">KSX58</strain>
    </source>
</reference>
<sequence>MKTFLFAFFLVLYFHTFDQCNGEKLIVNTDGGADDAIAIIMLLSHERLAGEAKKFEVIGIICSYGNTREPQVERNVLRVLTLLGREDIPVYEGPQIGFNRRFASDSYFGDDGFGNAKFDWPVKGEIWRTMPAHEAIIELARKHSGDVSVVSLGPTTNVAKAILYDDDLTSHLNYIYTMGGNVADPNDPTSHVEFNFLADPKSNFILFDAANELQVTLVPWETVTNTGISKEWRVNVLGKIDSPIVDFMNKIEAISLSKEKTMWTSSDALLVACMLDPALISSVKSTHVEAIVTGPQKGTIIMDDRSDVLKNTIVIEKIDVEPLKQIFIDYLAY</sequence>
<name>A0ABD2WGY7_9HYME</name>
<dbReference type="SUPFAM" id="SSF53590">
    <property type="entry name" value="Nucleoside hydrolase"/>
    <property type="match status" value="1"/>
</dbReference>
<comment type="similarity">
    <text evidence="1">Belongs to the IUNH family.</text>
</comment>
<dbReference type="InterPro" id="IPR052775">
    <property type="entry name" value="IUN_hydrolase"/>
</dbReference>